<reference evidence="2 3" key="1">
    <citation type="submission" date="2021-03" db="EMBL/GenBank/DDBJ databases">
        <authorList>
            <person name="Kanchanasin P."/>
            <person name="Saeng-In P."/>
            <person name="Phongsopitanun W."/>
            <person name="Yuki M."/>
            <person name="Kudo T."/>
            <person name="Ohkuma M."/>
            <person name="Tanasupawat S."/>
        </authorList>
    </citation>
    <scope>NUCLEOTIDE SEQUENCE [LARGE SCALE GENOMIC DNA]</scope>
    <source>
        <strain evidence="2 3">L46</strain>
    </source>
</reference>
<protein>
    <submittedName>
        <fullName evidence="2">DUF2630 family protein</fullName>
    </submittedName>
</protein>
<dbReference type="EMBL" id="JAGEOK010000002">
    <property type="protein sequence ID" value="MBO2436422.1"/>
    <property type="molecule type" value="Genomic_DNA"/>
</dbReference>
<feature type="compositionally biased region" description="Basic and acidic residues" evidence="1">
    <location>
        <begin position="66"/>
        <end position="81"/>
    </location>
</feature>
<name>A0ABS3QR05_9ACTN</name>
<evidence type="ECO:0000313" key="2">
    <source>
        <dbReference type="EMBL" id="MBO2436422.1"/>
    </source>
</evidence>
<keyword evidence="3" id="KW-1185">Reference proteome</keyword>
<evidence type="ECO:0000256" key="1">
    <source>
        <dbReference type="SAM" id="MobiDB-lite"/>
    </source>
</evidence>
<accession>A0ABS3QR05</accession>
<gene>
    <name evidence="2" type="ORF">J4557_02710</name>
</gene>
<proteinExistence type="predicted"/>
<dbReference type="Pfam" id="PF10944">
    <property type="entry name" value="DUF2630"/>
    <property type="match status" value="1"/>
</dbReference>
<dbReference type="InterPro" id="IPR020311">
    <property type="entry name" value="Uncharacterised_Rv0898c"/>
</dbReference>
<dbReference type="RefSeq" id="WP_208264721.1">
    <property type="nucleotide sequence ID" value="NZ_BAAAGM010000032.1"/>
</dbReference>
<feature type="region of interest" description="Disordered" evidence="1">
    <location>
        <begin position="60"/>
        <end position="81"/>
    </location>
</feature>
<comment type="caution">
    <text evidence="2">The sequence shown here is derived from an EMBL/GenBank/DDBJ whole genome shotgun (WGS) entry which is preliminary data.</text>
</comment>
<organism evidence="2 3">
    <name type="scientific">Actinomadura nitritigenes</name>
    <dbReference type="NCBI Taxonomy" id="134602"/>
    <lineage>
        <taxon>Bacteria</taxon>
        <taxon>Bacillati</taxon>
        <taxon>Actinomycetota</taxon>
        <taxon>Actinomycetes</taxon>
        <taxon>Streptosporangiales</taxon>
        <taxon>Thermomonosporaceae</taxon>
        <taxon>Actinomadura</taxon>
    </lineage>
</organism>
<evidence type="ECO:0000313" key="3">
    <source>
        <dbReference type="Proteomes" id="UP000666915"/>
    </source>
</evidence>
<sequence>MDEKAILARINDFIDEEHALRQAHERSETTGEDARRRLRELEVALDQCWDLLRQRRARLEAGQNPEEAHVRPASEVEGYRQ</sequence>
<dbReference type="Proteomes" id="UP000666915">
    <property type="component" value="Unassembled WGS sequence"/>
</dbReference>